<dbReference type="RefSeq" id="WP_276233273.1">
    <property type="nucleotide sequence ID" value="NZ_CP119802.1"/>
</dbReference>
<organism evidence="5 6">
    <name type="scientific">Halosegnis marinus</name>
    <dbReference type="NCBI Taxonomy" id="3034023"/>
    <lineage>
        <taxon>Archaea</taxon>
        <taxon>Methanobacteriati</taxon>
        <taxon>Methanobacteriota</taxon>
        <taxon>Stenosarchaea group</taxon>
        <taxon>Halobacteria</taxon>
        <taxon>Halobacteriales</taxon>
        <taxon>Natronomonadaceae</taxon>
        <taxon>Halosegnis</taxon>
    </lineage>
</organism>
<dbReference type="Proteomes" id="UP001596398">
    <property type="component" value="Unassembled WGS sequence"/>
</dbReference>
<feature type="compositionally biased region" description="Acidic residues" evidence="3">
    <location>
        <begin position="323"/>
        <end position="333"/>
    </location>
</feature>
<keyword evidence="1" id="KW-0547">Nucleotide-binding</keyword>
<keyword evidence="6" id="KW-1185">Reference proteome</keyword>
<evidence type="ECO:0000256" key="2">
    <source>
        <dbReference type="ARBA" id="ARBA00022840"/>
    </source>
</evidence>
<dbReference type="InterPro" id="IPR014774">
    <property type="entry name" value="KaiC-like_dom"/>
</dbReference>
<reference evidence="5 6" key="1">
    <citation type="journal article" date="2019" name="Int. J. Syst. Evol. Microbiol.">
        <title>The Global Catalogue of Microorganisms (GCM) 10K type strain sequencing project: providing services to taxonomists for standard genome sequencing and annotation.</title>
        <authorList>
            <consortium name="The Broad Institute Genomics Platform"/>
            <consortium name="The Broad Institute Genome Sequencing Center for Infectious Disease"/>
            <person name="Wu L."/>
            <person name="Ma J."/>
        </authorList>
    </citation>
    <scope>NUCLEOTIDE SEQUENCE [LARGE SCALE GENOMIC DNA]</scope>
    <source>
        <strain evidence="5 6">DT85</strain>
    </source>
</reference>
<dbReference type="Pfam" id="PF06745">
    <property type="entry name" value="ATPase"/>
    <property type="match status" value="1"/>
</dbReference>
<sequence>MTDGDDAATEGDSPDEVRCGFCRMPVPGDPVEGEGGPFCSHACRDRLAETGEPFDEYHGHRRLTTGVSALDASLPQGFPRNAFVLVSSEPGTRDRALGAELVWRSLERGEPVVVVSFQEPPSAVVQQFLTLDWNVIPYLERGMLRIVDCFTYRLDGQGRDRLFDRMDEWNAYLSDVAREATTTVRDPSDIGEIGNKLDNALEAREMVDEGIVVIDSLTELGTLVQPVQAYDFVKDVRADVCKGRFVPVFAGATIGGGGGGGDAFPHDLTYVMDGLVELRLNDDLVADTLIKQVRIRKLNGALVVPEWRAYEYTSRLGMVPFDPAEEMADDGGEEGAASDADEAEASADGEEGAPEEGDRADAGEDGDAAPDEPTPAGESATADRSPPDG</sequence>
<dbReference type="GO" id="GO:0005524">
    <property type="term" value="F:ATP binding"/>
    <property type="evidence" value="ECO:0007669"/>
    <property type="project" value="UniProtKB-KW"/>
</dbReference>
<feature type="domain" description="KaiC-like" evidence="4">
    <location>
        <begin position="64"/>
        <end position="298"/>
    </location>
</feature>
<dbReference type="PANTHER" id="PTHR43637">
    <property type="entry name" value="UPF0273 PROTEIN TM_0370"/>
    <property type="match status" value="1"/>
</dbReference>
<feature type="region of interest" description="Disordered" evidence="3">
    <location>
        <begin position="322"/>
        <end position="389"/>
    </location>
</feature>
<evidence type="ECO:0000259" key="4">
    <source>
        <dbReference type="Pfam" id="PF06745"/>
    </source>
</evidence>
<feature type="compositionally biased region" description="Acidic residues" evidence="3">
    <location>
        <begin position="339"/>
        <end position="355"/>
    </location>
</feature>
<dbReference type="SUPFAM" id="SSF52540">
    <property type="entry name" value="P-loop containing nucleoside triphosphate hydrolases"/>
    <property type="match status" value="1"/>
</dbReference>
<gene>
    <name evidence="5" type="ORF">ACFQJ4_07390</name>
</gene>
<comment type="caution">
    <text evidence="5">The sequence shown here is derived from an EMBL/GenBank/DDBJ whole genome shotgun (WGS) entry which is preliminary data.</text>
</comment>
<dbReference type="AlphaFoldDB" id="A0ABD5ZPI9"/>
<evidence type="ECO:0000256" key="3">
    <source>
        <dbReference type="SAM" id="MobiDB-lite"/>
    </source>
</evidence>
<proteinExistence type="predicted"/>
<dbReference type="Gene3D" id="3.40.50.300">
    <property type="entry name" value="P-loop containing nucleotide triphosphate hydrolases"/>
    <property type="match status" value="1"/>
</dbReference>
<protein>
    <submittedName>
        <fullName evidence="5">RAD55 family ATPase</fullName>
    </submittedName>
</protein>
<accession>A0ABD5ZPI9</accession>
<dbReference type="EMBL" id="JBHTAP010000001">
    <property type="protein sequence ID" value="MFC7235138.1"/>
    <property type="molecule type" value="Genomic_DNA"/>
</dbReference>
<name>A0ABD5ZPI9_9EURY</name>
<keyword evidence="2" id="KW-0067">ATP-binding</keyword>
<evidence type="ECO:0000313" key="5">
    <source>
        <dbReference type="EMBL" id="MFC7235138.1"/>
    </source>
</evidence>
<dbReference type="GeneID" id="79266821"/>
<evidence type="ECO:0000256" key="1">
    <source>
        <dbReference type="ARBA" id="ARBA00022741"/>
    </source>
</evidence>
<dbReference type="PANTHER" id="PTHR43637:SF2">
    <property type="entry name" value="PROTEIN GVPD 1"/>
    <property type="match status" value="1"/>
</dbReference>
<evidence type="ECO:0000313" key="6">
    <source>
        <dbReference type="Proteomes" id="UP001596398"/>
    </source>
</evidence>
<dbReference type="InterPro" id="IPR027417">
    <property type="entry name" value="P-loop_NTPase"/>
</dbReference>